<dbReference type="InterPro" id="IPR036291">
    <property type="entry name" value="NAD(P)-bd_dom_sf"/>
</dbReference>
<reference evidence="9 10" key="1">
    <citation type="submission" date="2019-07" db="EMBL/GenBank/DDBJ databases">
        <authorList>
            <person name="Jastrzebski P J."/>
            <person name="Paukszto L."/>
            <person name="Jastrzebski P J."/>
        </authorList>
    </citation>
    <scope>NUCLEOTIDE SEQUENCE [LARGE SCALE GENOMIC DNA]</scope>
    <source>
        <strain evidence="9 10">WMS-il1</strain>
    </source>
</reference>
<evidence type="ECO:0000256" key="3">
    <source>
        <dbReference type="ARBA" id="ARBA00013119"/>
    </source>
</evidence>
<dbReference type="PANTHER" id="PTHR10836:SF111">
    <property type="entry name" value="GLYCERALDEHYDE-3-PHOSPHATE DEHYDROGENASE"/>
    <property type="match status" value="1"/>
</dbReference>
<sequence>MLSKLRVRISDFDQISCMVLRCARIKKAAGICAIHDHSNDFHHIVYIFNPDTTHGRFKGEVREVNGKIFVNGQAIDVYKVDVEDITLDRNRVEYIVVSTGVNIIMTKASAHLKNNRTKKFIISSSSKDIPGWY</sequence>
<accession>A0A564YTH2</accession>
<dbReference type="EC" id="1.2.1.12" evidence="3"/>
<evidence type="ECO:0000313" key="9">
    <source>
        <dbReference type="EMBL" id="VUZ50525.1"/>
    </source>
</evidence>
<evidence type="ECO:0000256" key="5">
    <source>
        <dbReference type="ARBA" id="ARBA00023002"/>
    </source>
</evidence>
<dbReference type="AlphaFoldDB" id="A0A564YTH2"/>
<keyword evidence="10" id="KW-1185">Reference proteome</keyword>
<dbReference type="GO" id="GO:0006096">
    <property type="term" value="P:glycolytic process"/>
    <property type="evidence" value="ECO:0007669"/>
    <property type="project" value="TreeGrafter"/>
</dbReference>
<keyword evidence="4" id="KW-0963">Cytoplasm</keyword>
<evidence type="ECO:0000313" key="10">
    <source>
        <dbReference type="Proteomes" id="UP000321570"/>
    </source>
</evidence>
<dbReference type="Gene3D" id="3.40.50.720">
    <property type="entry name" value="NAD(P)-binding Rossmann-like Domain"/>
    <property type="match status" value="1"/>
</dbReference>
<name>A0A564YTH2_HYMDI</name>
<dbReference type="InterPro" id="IPR020828">
    <property type="entry name" value="GlycerAld_3-P_DH_NAD(P)-bd"/>
</dbReference>
<comment type="similarity">
    <text evidence="2">Belongs to the glyceraldehyde-3-phosphate dehydrogenase family.</text>
</comment>
<dbReference type="GO" id="GO:0004365">
    <property type="term" value="F:glyceraldehyde-3-phosphate dehydrogenase (NAD+) (phosphorylating) activity"/>
    <property type="evidence" value="ECO:0007669"/>
    <property type="project" value="UniProtKB-EC"/>
</dbReference>
<protein>
    <recommendedName>
        <fullName evidence="3">glyceraldehyde-3-phosphate dehydrogenase (phosphorylating)</fullName>
        <ecNumber evidence="3">1.2.1.12</ecNumber>
    </recommendedName>
</protein>
<dbReference type="EMBL" id="CABIJS010000377">
    <property type="protein sequence ID" value="VUZ50525.1"/>
    <property type="molecule type" value="Genomic_DNA"/>
</dbReference>
<organism evidence="9 10">
    <name type="scientific">Hymenolepis diminuta</name>
    <name type="common">Rat tapeworm</name>
    <dbReference type="NCBI Taxonomy" id="6216"/>
    <lineage>
        <taxon>Eukaryota</taxon>
        <taxon>Metazoa</taxon>
        <taxon>Spiralia</taxon>
        <taxon>Lophotrochozoa</taxon>
        <taxon>Platyhelminthes</taxon>
        <taxon>Cestoda</taxon>
        <taxon>Eucestoda</taxon>
        <taxon>Cyclophyllidea</taxon>
        <taxon>Hymenolepididae</taxon>
        <taxon>Hymenolepis</taxon>
    </lineage>
</organism>
<feature type="domain" description="Glyceraldehyde 3-phosphate dehydrogenase NAD(P) binding" evidence="8">
    <location>
        <begin position="5"/>
        <end position="130"/>
    </location>
</feature>
<dbReference type="SMART" id="SM00846">
    <property type="entry name" value="Gp_dh_N"/>
    <property type="match status" value="1"/>
</dbReference>
<dbReference type="PANTHER" id="PTHR10836">
    <property type="entry name" value="GLYCERALDEHYDE 3-PHOSPHATE DEHYDROGENASE"/>
    <property type="match status" value="1"/>
</dbReference>
<comment type="catalytic activity">
    <reaction evidence="7">
        <text>D-glyceraldehyde 3-phosphate + phosphate + NAD(+) = (2R)-3-phospho-glyceroyl phosphate + NADH + H(+)</text>
        <dbReference type="Rhea" id="RHEA:10300"/>
        <dbReference type="ChEBI" id="CHEBI:15378"/>
        <dbReference type="ChEBI" id="CHEBI:43474"/>
        <dbReference type="ChEBI" id="CHEBI:57540"/>
        <dbReference type="ChEBI" id="CHEBI:57604"/>
        <dbReference type="ChEBI" id="CHEBI:57945"/>
        <dbReference type="ChEBI" id="CHEBI:59776"/>
        <dbReference type="EC" id="1.2.1.12"/>
    </reaction>
</comment>
<gene>
    <name evidence="9" type="ORF">WMSIL1_LOCUS9485</name>
</gene>
<keyword evidence="6" id="KW-0520">NAD</keyword>
<dbReference type="SUPFAM" id="SSF51735">
    <property type="entry name" value="NAD(P)-binding Rossmann-fold domains"/>
    <property type="match status" value="1"/>
</dbReference>
<proteinExistence type="inferred from homology"/>
<comment type="pathway">
    <text evidence="1">Carbohydrate degradation; glycolysis; pyruvate from D-glyceraldehyde 3-phosphate: step 1/5.</text>
</comment>
<evidence type="ECO:0000256" key="1">
    <source>
        <dbReference type="ARBA" id="ARBA00004869"/>
    </source>
</evidence>
<keyword evidence="5" id="KW-0560">Oxidoreductase</keyword>
<evidence type="ECO:0000259" key="8">
    <source>
        <dbReference type="SMART" id="SM00846"/>
    </source>
</evidence>
<dbReference type="Pfam" id="PF00044">
    <property type="entry name" value="Gp_dh_N"/>
    <property type="match status" value="1"/>
</dbReference>
<dbReference type="GO" id="GO:0005829">
    <property type="term" value="C:cytosol"/>
    <property type="evidence" value="ECO:0007669"/>
    <property type="project" value="TreeGrafter"/>
</dbReference>
<evidence type="ECO:0000256" key="2">
    <source>
        <dbReference type="ARBA" id="ARBA00007406"/>
    </source>
</evidence>
<dbReference type="GO" id="GO:0051287">
    <property type="term" value="F:NAD binding"/>
    <property type="evidence" value="ECO:0007669"/>
    <property type="project" value="InterPro"/>
</dbReference>
<evidence type="ECO:0000256" key="7">
    <source>
        <dbReference type="ARBA" id="ARBA00047698"/>
    </source>
</evidence>
<evidence type="ECO:0000256" key="6">
    <source>
        <dbReference type="ARBA" id="ARBA00023027"/>
    </source>
</evidence>
<dbReference type="InterPro" id="IPR020831">
    <property type="entry name" value="GlycerAld/Erythrose_P_DH"/>
</dbReference>
<evidence type="ECO:0000256" key="4">
    <source>
        <dbReference type="ARBA" id="ARBA00022490"/>
    </source>
</evidence>
<dbReference type="Proteomes" id="UP000321570">
    <property type="component" value="Unassembled WGS sequence"/>
</dbReference>